<evidence type="ECO:0000313" key="1">
    <source>
        <dbReference type="EMBL" id="KAF2825721.1"/>
    </source>
</evidence>
<proteinExistence type="predicted"/>
<organism evidence="1 2">
    <name type="scientific">Ophiobolus disseminans</name>
    <dbReference type="NCBI Taxonomy" id="1469910"/>
    <lineage>
        <taxon>Eukaryota</taxon>
        <taxon>Fungi</taxon>
        <taxon>Dikarya</taxon>
        <taxon>Ascomycota</taxon>
        <taxon>Pezizomycotina</taxon>
        <taxon>Dothideomycetes</taxon>
        <taxon>Pleosporomycetidae</taxon>
        <taxon>Pleosporales</taxon>
        <taxon>Pleosporineae</taxon>
        <taxon>Phaeosphaeriaceae</taxon>
        <taxon>Ophiobolus</taxon>
    </lineage>
</organism>
<dbReference type="AlphaFoldDB" id="A0A6A6ZXD8"/>
<keyword evidence="2" id="KW-1185">Reference proteome</keyword>
<protein>
    <submittedName>
        <fullName evidence="1">Uncharacterized protein</fullName>
    </submittedName>
</protein>
<accession>A0A6A6ZXD8</accession>
<dbReference type="Proteomes" id="UP000799424">
    <property type="component" value="Unassembled WGS sequence"/>
</dbReference>
<dbReference type="EMBL" id="MU006227">
    <property type="protein sequence ID" value="KAF2825721.1"/>
    <property type="molecule type" value="Genomic_DNA"/>
</dbReference>
<dbReference type="OrthoDB" id="3792558at2759"/>
<sequence length="159" mass="17978">MTNLKRRKPFKYKDNKVVKIPKTARTEMTPIQRAFICGAVLASRDGYASANALAKRMTHTQPGISKVVRTVEQRAKDSGLNLWDSVLYENDLGRRRTALLTQEAKVAIINIATGSRANREKESWQAIQQKDFEAVTKNLSISSFENIMYEAGYSRRKPG</sequence>
<gene>
    <name evidence="1" type="ORF">CC86DRAFT_382726</name>
</gene>
<reference evidence="1" key="1">
    <citation type="journal article" date="2020" name="Stud. Mycol.">
        <title>101 Dothideomycetes genomes: a test case for predicting lifestyles and emergence of pathogens.</title>
        <authorList>
            <person name="Haridas S."/>
            <person name="Albert R."/>
            <person name="Binder M."/>
            <person name="Bloem J."/>
            <person name="Labutti K."/>
            <person name="Salamov A."/>
            <person name="Andreopoulos B."/>
            <person name="Baker S."/>
            <person name="Barry K."/>
            <person name="Bills G."/>
            <person name="Bluhm B."/>
            <person name="Cannon C."/>
            <person name="Castanera R."/>
            <person name="Culley D."/>
            <person name="Daum C."/>
            <person name="Ezra D."/>
            <person name="Gonzalez J."/>
            <person name="Henrissat B."/>
            <person name="Kuo A."/>
            <person name="Liang C."/>
            <person name="Lipzen A."/>
            <person name="Lutzoni F."/>
            <person name="Magnuson J."/>
            <person name="Mondo S."/>
            <person name="Nolan M."/>
            <person name="Ohm R."/>
            <person name="Pangilinan J."/>
            <person name="Park H.-J."/>
            <person name="Ramirez L."/>
            <person name="Alfaro M."/>
            <person name="Sun H."/>
            <person name="Tritt A."/>
            <person name="Yoshinaga Y."/>
            <person name="Zwiers L.-H."/>
            <person name="Turgeon B."/>
            <person name="Goodwin S."/>
            <person name="Spatafora J."/>
            <person name="Crous P."/>
            <person name="Grigoriev I."/>
        </authorList>
    </citation>
    <scope>NUCLEOTIDE SEQUENCE</scope>
    <source>
        <strain evidence="1">CBS 113818</strain>
    </source>
</reference>
<evidence type="ECO:0000313" key="2">
    <source>
        <dbReference type="Proteomes" id="UP000799424"/>
    </source>
</evidence>
<name>A0A6A6ZXD8_9PLEO</name>